<dbReference type="Pfam" id="PF00389">
    <property type="entry name" value="2-Hacid_dh"/>
    <property type="match status" value="1"/>
</dbReference>
<dbReference type="PROSITE" id="PS00670">
    <property type="entry name" value="D_2_HYDROXYACID_DH_2"/>
    <property type="match status" value="1"/>
</dbReference>
<evidence type="ECO:0000259" key="5">
    <source>
        <dbReference type="Pfam" id="PF00389"/>
    </source>
</evidence>
<dbReference type="SUPFAM" id="SSF51735">
    <property type="entry name" value="NAD(P)-binding Rossmann-fold domains"/>
    <property type="match status" value="1"/>
</dbReference>
<dbReference type="EMBL" id="BAABJP010000029">
    <property type="protein sequence ID" value="GAA5162963.1"/>
    <property type="molecule type" value="Genomic_DNA"/>
</dbReference>
<feature type="domain" description="D-isomer specific 2-hydroxyacid dehydrogenase catalytic" evidence="5">
    <location>
        <begin position="39"/>
        <end position="308"/>
    </location>
</feature>
<gene>
    <name evidence="7" type="ORF">GCM10023321_49140</name>
</gene>
<dbReference type="Pfam" id="PF02826">
    <property type="entry name" value="2-Hacid_dh_C"/>
    <property type="match status" value="1"/>
</dbReference>
<sequence>MSELADEHPLVIGLGAVDPALVTGVLGDDIDFVARPSGDEIARAAGAIVRADVEVDRAFFDRASRLRVLARTGVGVDHVDVGAATERGIAVVITPGSGTRAVAEGVIAMALHLVKRLSANTALVREGRWAERADPGVLPGDLDAATIGIIGYGRIGRRVGELATAFGMRVLAHDPLNPPDDRELGADLDELVAASDVVTLHVPLTTATRHLADAALIARMRPGAILINCGRGGLLDLDAAHGALRAGRLGGLGLDTFDPEPAVHHPVFDEPNVVLTPHTVGLSRRGTALTFADAAQGVVDVLAGRVPAAVADPHWTDAAVRVSTKEIHA</sequence>
<dbReference type="PANTHER" id="PTHR10996:SF178">
    <property type="entry name" value="2-HYDROXYACID DEHYDROGENASE YGL185C-RELATED"/>
    <property type="match status" value="1"/>
</dbReference>
<dbReference type="InterPro" id="IPR029753">
    <property type="entry name" value="D-isomer_DH_CS"/>
</dbReference>
<dbReference type="RefSeq" id="WP_221497697.1">
    <property type="nucleotide sequence ID" value="NZ_BAABJP010000029.1"/>
</dbReference>
<dbReference type="Proteomes" id="UP001428817">
    <property type="component" value="Unassembled WGS sequence"/>
</dbReference>
<protein>
    <submittedName>
        <fullName evidence="7">Hydroxyacid dehydrogenase</fullName>
    </submittedName>
</protein>
<feature type="domain" description="D-isomer specific 2-hydroxyacid dehydrogenase NAD-binding" evidence="6">
    <location>
        <begin position="107"/>
        <end position="279"/>
    </location>
</feature>
<evidence type="ECO:0000256" key="1">
    <source>
        <dbReference type="ARBA" id="ARBA00005854"/>
    </source>
</evidence>
<evidence type="ECO:0000256" key="3">
    <source>
        <dbReference type="ARBA" id="ARBA00023027"/>
    </source>
</evidence>
<reference evidence="8" key="1">
    <citation type="journal article" date="2019" name="Int. J. Syst. Evol. Microbiol.">
        <title>The Global Catalogue of Microorganisms (GCM) 10K type strain sequencing project: providing services to taxonomists for standard genome sequencing and annotation.</title>
        <authorList>
            <consortium name="The Broad Institute Genomics Platform"/>
            <consortium name="The Broad Institute Genome Sequencing Center for Infectious Disease"/>
            <person name="Wu L."/>
            <person name="Ma J."/>
        </authorList>
    </citation>
    <scope>NUCLEOTIDE SEQUENCE [LARGE SCALE GENOMIC DNA]</scope>
    <source>
        <strain evidence="8">JCM 18303</strain>
    </source>
</reference>
<proteinExistence type="inferred from homology"/>
<evidence type="ECO:0000256" key="2">
    <source>
        <dbReference type="ARBA" id="ARBA00023002"/>
    </source>
</evidence>
<comment type="caution">
    <text evidence="7">The sequence shown here is derived from an EMBL/GenBank/DDBJ whole genome shotgun (WGS) entry which is preliminary data.</text>
</comment>
<dbReference type="PANTHER" id="PTHR10996">
    <property type="entry name" value="2-HYDROXYACID DEHYDROGENASE-RELATED"/>
    <property type="match status" value="1"/>
</dbReference>
<keyword evidence="8" id="KW-1185">Reference proteome</keyword>
<dbReference type="InterPro" id="IPR036291">
    <property type="entry name" value="NAD(P)-bd_dom_sf"/>
</dbReference>
<name>A0ABP9QJF6_9PSEU</name>
<evidence type="ECO:0000259" key="6">
    <source>
        <dbReference type="Pfam" id="PF02826"/>
    </source>
</evidence>
<evidence type="ECO:0000313" key="8">
    <source>
        <dbReference type="Proteomes" id="UP001428817"/>
    </source>
</evidence>
<dbReference type="InterPro" id="IPR029752">
    <property type="entry name" value="D-isomer_DH_CS1"/>
</dbReference>
<keyword evidence="2 4" id="KW-0560">Oxidoreductase</keyword>
<dbReference type="InterPro" id="IPR050223">
    <property type="entry name" value="D-isomer_2-hydroxyacid_DH"/>
</dbReference>
<evidence type="ECO:0000256" key="4">
    <source>
        <dbReference type="RuleBase" id="RU003719"/>
    </source>
</evidence>
<dbReference type="PROSITE" id="PS00065">
    <property type="entry name" value="D_2_HYDROXYACID_DH_1"/>
    <property type="match status" value="1"/>
</dbReference>
<dbReference type="SUPFAM" id="SSF52283">
    <property type="entry name" value="Formate/glycerate dehydrogenase catalytic domain-like"/>
    <property type="match status" value="1"/>
</dbReference>
<comment type="similarity">
    <text evidence="1 4">Belongs to the D-isomer specific 2-hydroxyacid dehydrogenase family.</text>
</comment>
<organism evidence="7 8">
    <name type="scientific">Pseudonocardia eucalypti</name>
    <dbReference type="NCBI Taxonomy" id="648755"/>
    <lineage>
        <taxon>Bacteria</taxon>
        <taxon>Bacillati</taxon>
        <taxon>Actinomycetota</taxon>
        <taxon>Actinomycetes</taxon>
        <taxon>Pseudonocardiales</taxon>
        <taxon>Pseudonocardiaceae</taxon>
        <taxon>Pseudonocardia</taxon>
    </lineage>
</organism>
<dbReference type="Gene3D" id="3.40.50.720">
    <property type="entry name" value="NAD(P)-binding Rossmann-like Domain"/>
    <property type="match status" value="2"/>
</dbReference>
<dbReference type="PROSITE" id="PS00671">
    <property type="entry name" value="D_2_HYDROXYACID_DH_3"/>
    <property type="match status" value="1"/>
</dbReference>
<dbReference type="InterPro" id="IPR006139">
    <property type="entry name" value="D-isomer_2_OHA_DH_cat_dom"/>
</dbReference>
<evidence type="ECO:0000313" key="7">
    <source>
        <dbReference type="EMBL" id="GAA5162963.1"/>
    </source>
</evidence>
<dbReference type="InterPro" id="IPR006140">
    <property type="entry name" value="D-isomer_DH_NAD-bd"/>
</dbReference>
<accession>A0ABP9QJF6</accession>
<keyword evidence="3" id="KW-0520">NAD</keyword>